<dbReference type="InterPro" id="IPR027417">
    <property type="entry name" value="P-loop_NTPase"/>
</dbReference>
<evidence type="ECO:0000313" key="1">
    <source>
        <dbReference type="EMBL" id="GAA6198710.1"/>
    </source>
</evidence>
<protein>
    <submittedName>
        <fullName evidence="1">AAA family ATPase</fullName>
    </submittedName>
</protein>
<dbReference type="InterPro" id="IPR016195">
    <property type="entry name" value="Pol/histidinol_Pase-like"/>
</dbReference>
<dbReference type="Proteomes" id="UP001441944">
    <property type="component" value="Unassembled WGS sequence"/>
</dbReference>
<dbReference type="Gene3D" id="3.20.20.140">
    <property type="entry name" value="Metal-dependent hydrolases"/>
    <property type="match status" value="1"/>
</dbReference>
<dbReference type="SUPFAM" id="SSF52540">
    <property type="entry name" value="P-loop containing nucleoside triphosphate hydrolases"/>
    <property type="match status" value="1"/>
</dbReference>
<keyword evidence="2" id="KW-1185">Reference proteome</keyword>
<reference evidence="1 2" key="1">
    <citation type="submission" date="2024-04" db="EMBL/GenBank/DDBJ databases">
        <title>Draft genome sequence of Pseudophaeobacter arcticus NBRC 116598.</title>
        <authorList>
            <person name="Miyakawa T."/>
            <person name="Kusuya Y."/>
            <person name="Miura T."/>
        </authorList>
    </citation>
    <scope>NUCLEOTIDE SEQUENCE [LARGE SCALE GENOMIC DNA]</scope>
    <source>
        <strain evidence="1 2">SU-CL00105</strain>
    </source>
</reference>
<dbReference type="SUPFAM" id="SSF89550">
    <property type="entry name" value="PHP domain-like"/>
    <property type="match status" value="1"/>
</dbReference>
<sequence length="906" mass="99094">MSNDIDSNLLTLSGHSQTPKGIVDALKRQSGSRYYKCAFQVNPYQYCLDHAKNSGFDNEADYNDKMAQACKANGIEVVGITDHFRVSESQGLADKLTEYGITVFLGFEANSYEGVHLLCLFPPDTSQTDLTQAIGACGIDDPSDTSPISNKHFLDLVKIIDEKGGLSIAAHVTQKSGLLTTLKGKPRAKAWKSDLLNVAAIPETVAGMPNELQKIATNKDHAHKRDRPIALINACDVSSPDDFSKNGASTLLRMSDVTLEGLKQCFLDHESRIRLNSDPELTDHARLVAVSWEGGLLGDQNLHLNAGLNVLVGGRGAGKSTIIESIRYAFDMEPRGKEAKNGHKSMIKALMGSKSAISVLIYKPTPSPQFYLIERAHGQDPKVKNKSGEIIPDLNPHDLMPSFEIYGQHEISELTRDKSALAEILTRFVGQSAGQQGILDGIQARLKESRSAISGKQQTLDQLDDALLALPSLKEQLKQFSDTDLVGKLSEKTALQDEARILSNLSQKIEDLKSTAVEIKPDDADKALVLPKEDEKELPNREVLEPLEALASTLNTTRENAASALIAAAEKATQDLKTVKDAWTPLSEAAEKRYEDLVKKLKADGADPEGYVSIKEQVENLKPKETEKITLLEELSELQTTRQAIIDEWEKADRDAFQELAKAAKRVSKKLKSSVKASVIPSTDLTPLKEIFARHTDGSNSTAISRLEEVEDLSMSELARNIRKGAAALISAYNFTDNGAQKLANGGESLALEVEECRLPAQAIIELNVGRGGAENWKDLDRLSAGQRATTVLMLLLLEADAPLIVDQPEDDLDNQFIVQHVVETMRNAKESRQFLFSSHNPNIPVLGDAEQIIGLTPTVEGGVDQTIIDDALCGAIDTPKVKDLIKEQLEGGEQAFRTREQKYGF</sequence>
<dbReference type="Gene3D" id="3.40.50.300">
    <property type="entry name" value="P-loop containing nucleotide triphosphate hydrolases"/>
    <property type="match status" value="2"/>
</dbReference>
<accession>A0ABQ0AS80</accession>
<dbReference type="PANTHER" id="PTHR32182:SF22">
    <property type="entry name" value="ATP-DEPENDENT ENDONUCLEASE, OLD FAMILY-RELATED"/>
    <property type="match status" value="1"/>
</dbReference>
<dbReference type="NCBIfam" id="NF045780">
    <property type="entry name" value="TrlF_fam_ATP"/>
    <property type="match status" value="1"/>
</dbReference>
<proteinExistence type="predicted"/>
<dbReference type="InterPro" id="IPR054787">
    <property type="entry name" value="TrlF_ATPase"/>
</dbReference>
<dbReference type="EMBL" id="BAABWU010000029">
    <property type="protein sequence ID" value="GAA6198710.1"/>
    <property type="molecule type" value="Genomic_DNA"/>
</dbReference>
<gene>
    <name evidence="1" type="ORF">NBRC116598_41550</name>
</gene>
<dbReference type="RefSeq" id="WP_353402677.1">
    <property type="nucleotide sequence ID" value="NZ_BAABWU010000029.1"/>
</dbReference>
<comment type="caution">
    <text evidence="1">The sequence shown here is derived from an EMBL/GenBank/DDBJ whole genome shotgun (WGS) entry which is preliminary data.</text>
</comment>
<organism evidence="1 2">
    <name type="scientific">Pseudophaeobacter arcticus</name>
    <dbReference type="NCBI Taxonomy" id="385492"/>
    <lineage>
        <taxon>Bacteria</taxon>
        <taxon>Pseudomonadati</taxon>
        <taxon>Pseudomonadota</taxon>
        <taxon>Alphaproteobacteria</taxon>
        <taxon>Rhodobacterales</taxon>
        <taxon>Paracoccaceae</taxon>
        <taxon>Pseudophaeobacter</taxon>
    </lineage>
</organism>
<name>A0ABQ0AS80_9RHOB</name>
<dbReference type="PANTHER" id="PTHR32182">
    <property type="entry name" value="DNA REPLICATION AND REPAIR PROTEIN RECF"/>
    <property type="match status" value="1"/>
</dbReference>
<evidence type="ECO:0000313" key="2">
    <source>
        <dbReference type="Proteomes" id="UP001441944"/>
    </source>
</evidence>